<evidence type="ECO:0000259" key="2">
    <source>
        <dbReference type="Pfam" id="PF16076"/>
    </source>
</evidence>
<organism evidence="3 4">
    <name type="scientific">Lactuca saligna</name>
    <name type="common">Willowleaf lettuce</name>
    <dbReference type="NCBI Taxonomy" id="75948"/>
    <lineage>
        <taxon>Eukaryota</taxon>
        <taxon>Viridiplantae</taxon>
        <taxon>Streptophyta</taxon>
        <taxon>Embryophyta</taxon>
        <taxon>Tracheophyta</taxon>
        <taxon>Spermatophyta</taxon>
        <taxon>Magnoliopsida</taxon>
        <taxon>eudicotyledons</taxon>
        <taxon>Gunneridae</taxon>
        <taxon>Pentapetalae</taxon>
        <taxon>asterids</taxon>
        <taxon>campanulids</taxon>
        <taxon>Asterales</taxon>
        <taxon>Asteraceae</taxon>
        <taxon>Cichorioideae</taxon>
        <taxon>Cichorieae</taxon>
        <taxon>Lactucinae</taxon>
        <taxon>Lactuca</taxon>
    </lineage>
</organism>
<feature type="domain" description="Acyltransferase C-terminal" evidence="2">
    <location>
        <begin position="5"/>
        <end position="58"/>
    </location>
</feature>
<proteinExistence type="predicted"/>
<dbReference type="Pfam" id="PF16076">
    <property type="entry name" value="Acyltransf_C"/>
    <property type="match status" value="1"/>
</dbReference>
<evidence type="ECO:0000313" key="3">
    <source>
        <dbReference type="EMBL" id="CAI9267332.1"/>
    </source>
</evidence>
<reference evidence="3" key="1">
    <citation type="submission" date="2023-04" db="EMBL/GenBank/DDBJ databases">
        <authorList>
            <person name="Vijverberg K."/>
            <person name="Xiong W."/>
            <person name="Schranz E."/>
        </authorList>
    </citation>
    <scope>NUCLEOTIDE SEQUENCE</scope>
</reference>
<feature type="compositionally biased region" description="Polar residues" evidence="1">
    <location>
        <begin position="119"/>
        <end position="131"/>
    </location>
</feature>
<feature type="compositionally biased region" description="Basic residues" evidence="1">
    <location>
        <begin position="79"/>
        <end position="89"/>
    </location>
</feature>
<feature type="region of interest" description="Disordered" evidence="1">
    <location>
        <begin position="78"/>
        <end position="171"/>
    </location>
</feature>
<protein>
    <recommendedName>
        <fullName evidence="2">Acyltransferase C-terminal domain-containing protein</fullName>
    </recommendedName>
</protein>
<evidence type="ECO:0000256" key="1">
    <source>
        <dbReference type="SAM" id="MobiDB-lite"/>
    </source>
</evidence>
<dbReference type="Proteomes" id="UP001177003">
    <property type="component" value="Chromosome 1"/>
</dbReference>
<evidence type="ECO:0000313" key="4">
    <source>
        <dbReference type="Proteomes" id="UP001177003"/>
    </source>
</evidence>
<accession>A0AA35YAU4</accession>
<name>A0AA35YAU4_LACSI</name>
<gene>
    <name evidence="3" type="ORF">LSALG_LOCUS7824</name>
</gene>
<dbReference type="EMBL" id="OX465077">
    <property type="protein sequence ID" value="CAI9267332.1"/>
    <property type="molecule type" value="Genomic_DNA"/>
</dbReference>
<dbReference type="AlphaFoldDB" id="A0AA35YAU4"/>
<keyword evidence="4" id="KW-1185">Reference proteome</keyword>
<dbReference type="InterPro" id="IPR032098">
    <property type="entry name" value="Acyltransf_C"/>
</dbReference>
<sequence>MPTLICELPHTDADIRQWCRDIFLEKDASLELHQSENSFGDMECHGIGRPKKSLYVVVATTYQWVPVHLNVPPSQLYYRHPRKSRRKATTRPNNATENGHEAKSNIHVVPLSQHMDSGIRSTTMGNGNPGESSKVEKEEGVMTSLVYDGDDEESDDVLGGGSKEEEEECKP</sequence>